<evidence type="ECO:0000256" key="4">
    <source>
        <dbReference type="ARBA" id="ARBA00023163"/>
    </source>
</evidence>
<dbReference type="RefSeq" id="WP_132283172.1">
    <property type="nucleotide sequence ID" value="NZ_SMGQ01000016.1"/>
</dbReference>
<proteinExistence type="inferred from homology"/>
<dbReference type="PANTHER" id="PTHR30419">
    <property type="entry name" value="HTH-TYPE TRANSCRIPTIONAL REGULATOR YBHD"/>
    <property type="match status" value="1"/>
</dbReference>
<dbReference type="AlphaFoldDB" id="A0A4R1MGR4"/>
<dbReference type="Gene3D" id="1.10.10.10">
    <property type="entry name" value="Winged helix-like DNA-binding domain superfamily/Winged helix DNA-binding domain"/>
    <property type="match status" value="1"/>
</dbReference>
<reference evidence="6 7" key="1">
    <citation type="submission" date="2019-03" db="EMBL/GenBank/DDBJ databases">
        <title>Genomic Encyclopedia of Type Strains, Phase IV (KMG-IV): sequencing the most valuable type-strain genomes for metagenomic binning, comparative biology and taxonomic classification.</title>
        <authorList>
            <person name="Goeker M."/>
        </authorList>
    </citation>
    <scope>NUCLEOTIDE SEQUENCE [LARGE SCALE GENOMIC DNA]</scope>
    <source>
        <strain evidence="6 7">DSM 24176</strain>
    </source>
</reference>
<gene>
    <name evidence="6" type="ORF">EDC19_2507</name>
</gene>
<evidence type="ECO:0000256" key="2">
    <source>
        <dbReference type="ARBA" id="ARBA00023015"/>
    </source>
</evidence>
<dbReference type="PRINTS" id="PR00039">
    <property type="entry name" value="HTHLYSR"/>
</dbReference>
<dbReference type="InterPro" id="IPR005119">
    <property type="entry name" value="LysR_subst-bd"/>
</dbReference>
<dbReference type="PANTHER" id="PTHR30419:SF8">
    <property type="entry name" value="NITROGEN ASSIMILATION TRANSCRIPTIONAL ACTIVATOR-RELATED"/>
    <property type="match status" value="1"/>
</dbReference>
<dbReference type="FunFam" id="1.10.10.10:FF:000001">
    <property type="entry name" value="LysR family transcriptional regulator"/>
    <property type="match status" value="1"/>
</dbReference>
<accession>A0A4R1MGR4</accession>
<evidence type="ECO:0000313" key="7">
    <source>
        <dbReference type="Proteomes" id="UP000294545"/>
    </source>
</evidence>
<keyword evidence="7" id="KW-1185">Reference proteome</keyword>
<dbReference type="GO" id="GO:0005829">
    <property type="term" value="C:cytosol"/>
    <property type="evidence" value="ECO:0007669"/>
    <property type="project" value="TreeGrafter"/>
</dbReference>
<comment type="similarity">
    <text evidence="1">Belongs to the LysR transcriptional regulatory family.</text>
</comment>
<dbReference type="InterPro" id="IPR036388">
    <property type="entry name" value="WH-like_DNA-bd_sf"/>
</dbReference>
<dbReference type="SUPFAM" id="SSF53850">
    <property type="entry name" value="Periplasmic binding protein-like II"/>
    <property type="match status" value="1"/>
</dbReference>
<dbReference type="EMBL" id="SMGQ01000016">
    <property type="protein sequence ID" value="TCK89093.1"/>
    <property type="molecule type" value="Genomic_DNA"/>
</dbReference>
<evidence type="ECO:0000259" key="5">
    <source>
        <dbReference type="PROSITE" id="PS50931"/>
    </source>
</evidence>
<feature type="domain" description="HTH lysR-type" evidence="5">
    <location>
        <begin position="1"/>
        <end position="58"/>
    </location>
</feature>
<comment type="caution">
    <text evidence="6">The sequence shown here is derived from an EMBL/GenBank/DDBJ whole genome shotgun (WGS) entry which is preliminary data.</text>
</comment>
<dbReference type="PROSITE" id="PS50931">
    <property type="entry name" value="HTH_LYSR"/>
    <property type="match status" value="1"/>
</dbReference>
<keyword evidence="4" id="KW-0804">Transcription</keyword>
<dbReference type="InterPro" id="IPR050950">
    <property type="entry name" value="HTH-type_LysR_regulators"/>
</dbReference>
<dbReference type="Pfam" id="PF03466">
    <property type="entry name" value="LysR_substrate"/>
    <property type="match status" value="1"/>
</dbReference>
<dbReference type="InterPro" id="IPR000847">
    <property type="entry name" value="LysR_HTH_N"/>
</dbReference>
<dbReference type="GO" id="GO:0003700">
    <property type="term" value="F:DNA-binding transcription factor activity"/>
    <property type="evidence" value="ECO:0007669"/>
    <property type="project" value="InterPro"/>
</dbReference>
<dbReference type="SUPFAM" id="SSF46785">
    <property type="entry name" value="Winged helix' DNA-binding domain"/>
    <property type="match status" value="1"/>
</dbReference>
<dbReference type="Proteomes" id="UP000294545">
    <property type="component" value="Unassembled WGS sequence"/>
</dbReference>
<keyword evidence="2" id="KW-0805">Transcription regulation</keyword>
<dbReference type="OrthoDB" id="9803714at2"/>
<sequence length="291" mass="32815">MEFRVLRYFLAVAREESITGAAKVLNVTQPTLSKQLMDLEDELGKQLLIRGNRRITLTEEGMLLRKRAQEIMELMDKTESEISNVDESVHGEIYIGGGETAAMRLIAAAIKKLQKSYPHIQYHMYSGNAEDVMERLDKGLLDFGVIIGTANIQKYDHLRLPATDTWGLLIRKDSELAALDTIRPENLRSLPLICSRQALAGNELSGWLREEDEKLNIVATYNLIFNATLMVEEGIGVALCLDKLVNTTSTSSLCFKPLEPKMEAPLNIVWKKYQVFSKAAQKFLEQLQAEI</sequence>
<evidence type="ECO:0000313" key="6">
    <source>
        <dbReference type="EMBL" id="TCK89093.1"/>
    </source>
</evidence>
<name>A0A4R1MGR4_9FIRM</name>
<dbReference type="Pfam" id="PF00126">
    <property type="entry name" value="HTH_1"/>
    <property type="match status" value="1"/>
</dbReference>
<organism evidence="6 7">
    <name type="scientific">Natranaerovirga hydrolytica</name>
    <dbReference type="NCBI Taxonomy" id="680378"/>
    <lineage>
        <taxon>Bacteria</taxon>
        <taxon>Bacillati</taxon>
        <taxon>Bacillota</taxon>
        <taxon>Clostridia</taxon>
        <taxon>Lachnospirales</taxon>
        <taxon>Natranaerovirgaceae</taxon>
        <taxon>Natranaerovirga</taxon>
    </lineage>
</organism>
<protein>
    <submittedName>
        <fullName evidence="6">LysR family transcriptional regulator</fullName>
    </submittedName>
</protein>
<dbReference type="InterPro" id="IPR036390">
    <property type="entry name" value="WH_DNA-bd_sf"/>
</dbReference>
<dbReference type="Gene3D" id="3.40.190.290">
    <property type="match status" value="1"/>
</dbReference>
<dbReference type="CDD" id="cd05466">
    <property type="entry name" value="PBP2_LTTR_substrate"/>
    <property type="match status" value="1"/>
</dbReference>
<dbReference type="GO" id="GO:0003677">
    <property type="term" value="F:DNA binding"/>
    <property type="evidence" value="ECO:0007669"/>
    <property type="project" value="UniProtKB-KW"/>
</dbReference>
<keyword evidence="3" id="KW-0238">DNA-binding</keyword>
<evidence type="ECO:0000256" key="1">
    <source>
        <dbReference type="ARBA" id="ARBA00009437"/>
    </source>
</evidence>
<evidence type="ECO:0000256" key="3">
    <source>
        <dbReference type="ARBA" id="ARBA00023125"/>
    </source>
</evidence>